<evidence type="ECO:0000313" key="1">
    <source>
        <dbReference type="EMBL" id="RZF40172.1"/>
    </source>
</evidence>
<gene>
    <name evidence="1" type="ORF">LSTR_LSTR015169</name>
</gene>
<evidence type="ECO:0000313" key="2">
    <source>
        <dbReference type="Proteomes" id="UP000291343"/>
    </source>
</evidence>
<accession>A0A482X3C9</accession>
<name>A0A482X3C9_LAOST</name>
<proteinExistence type="predicted"/>
<dbReference type="EMBL" id="QKKF02019266">
    <property type="protein sequence ID" value="RZF40172.1"/>
    <property type="molecule type" value="Genomic_DNA"/>
</dbReference>
<sequence>MRVLKTSIYRFTSTHADVNDESSDGLRTGCAQELTAIVFALIDQKPEQGISLGTSFVAPLQRLLSFDLISELAETTGCLQPNSLARLARSRPWLTRKQTSICLPPRYQLRDLVLTLSAREKPGRQCIQRRLDQLWKLEARGKLTAKAPVVTVSPAGRSGDSLPRVAEDTGRSAAFVSARSVATSKEEHSVELYNPAFPGYKGESLLLVRPSSSFAARDDTRLLSQHLT</sequence>
<dbReference type="Proteomes" id="UP000291343">
    <property type="component" value="Unassembled WGS sequence"/>
</dbReference>
<protein>
    <submittedName>
        <fullName evidence="1">Uncharacterized protein</fullName>
    </submittedName>
</protein>
<reference evidence="1 2" key="1">
    <citation type="journal article" date="2017" name="Gigascience">
        <title>Genome sequence of the small brown planthopper, Laodelphax striatellus.</title>
        <authorList>
            <person name="Zhu J."/>
            <person name="Jiang F."/>
            <person name="Wang X."/>
            <person name="Yang P."/>
            <person name="Bao Y."/>
            <person name="Zhao W."/>
            <person name="Wang W."/>
            <person name="Lu H."/>
            <person name="Wang Q."/>
            <person name="Cui N."/>
            <person name="Li J."/>
            <person name="Chen X."/>
            <person name="Luo L."/>
            <person name="Yu J."/>
            <person name="Kang L."/>
            <person name="Cui F."/>
        </authorList>
    </citation>
    <scope>NUCLEOTIDE SEQUENCE [LARGE SCALE GENOMIC DNA]</scope>
    <source>
        <strain evidence="1">Lst14</strain>
    </source>
</reference>
<dbReference type="AlphaFoldDB" id="A0A482X3C9"/>
<organism evidence="1 2">
    <name type="scientific">Laodelphax striatellus</name>
    <name type="common">Small brown planthopper</name>
    <name type="synonym">Delphax striatella</name>
    <dbReference type="NCBI Taxonomy" id="195883"/>
    <lineage>
        <taxon>Eukaryota</taxon>
        <taxon>Metazoa</taxon>
        <taxon>Ecdysozoa</taxon>
        <taxon>Arthropoda</taxon>
        <taxon>Hexapoda</taxon>
        <taxon>Insecta</taxon>
        <taxon>Pterygota</taxon>
        <taxon>Neoptera</taxon>
        <taxon>Paraneoptera</taxon>
        <taxon>Hemiptera</taxon>
        <taxon>Auchenorrhyncha</taxon>
        <taxon>Fulgoroidea</taxon>
        <taxon>Delphacidae</taxon>
        <taxon>Criomorphinae</taxon>
        <taxon>Laodelphax</taxon>
    </lineage>
</organism>
<keyword evidence="2" id="KW-1185">Reference proteome</keyword>
<dbReference type="InParanoid" id="A0A482X3C9"/>
<comment type="caution">
    <text evidence="1">The sequence shown here is derived from an EMBL/GenBank/DDBJ whole genome shotgun (WGS) entry which is preliminary data.</text>
</comment>